<organism evidence="1 2">
    <name type="scientific">Streptomyces kaniharaensis</name>
    <dbReference type="NCBI Taxonomy" id="212423"/>
    <lineage>
        <taxon>Bacteria</taxon>
        <taxon>Bacillati</taxon>
        <taxon>Actinomycetota</taxon>
        <taxon>Actinomycetes</taxon>
        <taxon>Kitasatosporales</taxon>
        <taxon>Streptomycetaceae</taxon>
        <taxon>Streptomyces</taxon>
    </lineage>
</organism>
<protein>
    <submittedName>
        <fullName evidence="1">Uncharacterized protein</fullName>
    </submittedName>
</protein>
<accession>A0A6N7KWV4</accession>
<sequence length="151" mass="15616">MNDDQTVALIQQAIGSAAHGDIDTAARALESLGQASDNNRMYGVCCAIATTGTHTLRLLYGSQAPTADNGAMWATTELTPGAFAADPAEAFAMRFLVAYSNGDTDTCLALFETALKAGGEQYVSSVCALLTAVAKLVRLALDEKAAGRLPA</sequence>
<evidence type="ECO:0000313" key="1">
    <source>
        <dbReference type="EMBL" id="MQS14484.1"/>
    </source>
</evidence>
<gene>
    <name evidence="1" type="ORF">F7Q99_20000</name>
</gene>
<dbReference type="OrthoDB" id="4248413at2"/>
<reference evidence="1 2" key="1">
    <citation type="submission" date="2019-09" db="EMBL/GenBank/DDBJ databases">
        <title>Genome Sequences of Streptomyces kaniharaensis ATCC 21070.</title>
        <authorList>
            <person name="Zhu W."/>
            <person name="De Crecy-Lagard V."/>
            <person name="Richards N.G."/>
        </authorList>
    </citation>
    <scope>NUCLEOTIDE SEQUENCE [LARGE SCALE GENOMIC DNA]</scope>
    <source>
        <strain evidence="1 2">SF-557</strain>
    </source>
</reference>
<proteinExistence type="predicted"/>
<name>A0A6N7KWV4_9ACTN</name>
<comment type="caution">
    <text evidence="1">The sequence shown here is derived from an EMBL/GenBank/DDBJ whole genome shotgun (WGS) entry which is preliminary data.</text>
</comment>
<keyword evidence="2" id="KW-1185">Reference proteome</keyword>
<dbReference type="Proteomes" id="UP000450000">
    <property type="component" value="Unassembled WGS sequence"/>
</dbReference>
<evidence type="ECO:0000313" key="2">
    <source>
        <dbReference type="Proteomes" id="UP000450000"/>
    </source>
</evidence>
<dbReference type="AlphaFoldDB" id="A0A6N7KWV4"/>
<dbReference type="EMBL" id="WBOF01000001">
    <property type="protein sequence ID" value="MQS14484.1"/>
    <property type="molecule type" value="Genomic_DNA"/>
</dbReference>
<dbReference type="RefSeq" id="WP_153463264.1">
    <property type="nucleotide sequence ID" value="NZ_WBOF01000001.1"/>
</dbReference>